<gene>
    <name evidence="2" type="ORF">KEG57_13600</name>
</gene>
<sequence length="463" mass="51642">MRFRALVRSFALLTLLCGCGRGSYDPTDDLRPTPPPTALPENVEFELRAEFDGPCTARATIDVNLGNTPEAFVRAAYCQIRGAEPSAEQIATISDELRTRNWVRRIDVVRSLCNEAGKNCPLSYSDPWKQQVLLTTPCVQKTPRDVGAVLMFFSECPGGVNCDLDWANTHASGMDSTHRLYAFGAAAEGYYHPDNAGFWKRELYDARWAGLQFLLVNTYGPDIGRLGRLSEALADIGGIQIALFDDTWSWGRPQQPPPWNVAPNLADADAAAQVIYQAKWKPFFEAIAREHWYLVEDRPFIYFYNAGTLKPLSVAAGVVARLKELFAADFGIEPFVAVDRAFFLDPGMPAVADSQFIWDTFGDEDSHFDLKGVTHDHFMVKWDSLGRDRPGDLATQTDRLVKGPELLKEALESSAASDLAVFATWNDLGEGTGIHRNYDYYHQGQWLTPHAFMSILRAAQCEP</sequence>
<dbReference type="Pfam" id="PF16402">
    <property type="entry name" value="DUF5010"/>
    <property type="match status" value="1"/>
</dbReference>
<name>A0A9X3X0Q4_9BACT</name>
<dbReference type="EMBL" id="JAGTJJ010000005">
    <property type="protein sequence ID" value="MDC3981542.1"/>
    <property type="molecule type" value="Genomic_DNA"/>
</dbReference>
<protein>
    <submittedName>
        <fullName evidence="2">DUF5010 domain-containing protein</fullName>
    </submittedName>
</protein>
<evidence type="ECO:0000259" key="1">
    <source>
        <dbReference type="Pfam" id="PF16402"/>
    </source>
</evidence>
<dbReference type="Proteomes" id="UP001151081">
    <property type="component" value="Unassembled WGS sequence"/>
</dbReference>
<reference evidence="2 3" key="1">
    <citation type="submission" date="2021-04" db="EMBL/GenBank/DDBJ databases">
        <title>Genome analysis of Polyangium sp.</title>
        <authorList>
            <person name="Li Y."/>
            <person name="Wang J."/>
        </authorList>
    </citation>
    <scope>NUCLEOTIDE SEQUENCE [LARGE SCALE GENOMIC DNA]</scope>
    <source>
        <strain evidence="2 3">SDU14</strain>
    </source>
</reference>
<evidence type="ECO:0000313" key="3">
    <source>
        <dbReference type="Proteomes" id="UP001151081"/>
    </source>
</evidence>
<proteinExistence type="predicted"/>
<dbReference type="AlphaFoldDB" id="A0A9X3X0Q4"/>
<keyword evidence="3" id="KW-1185">Reference proteome</keyword>
<dbReference type="Gene3D" id="3.20.20.80">
    <property type="entry name" value="Glycosidases"/>
    <property type="match status" value="1"/>
</dbReference>
<accession>A0A9X3X0Q4</accession>
<dbReference type="InterPro" id="IPR032178">
    <property type="entry name" value="DUF5010"/>
</dbReference>
<dbReference type="PROSITE" id="PS51257">
    <property type="entry name" value="PROKAR_LIPOPROTEIN"/>
    <property type="match status" value="1"/>
</dbReference>
<evidence type="ECO:0000313" key="2">
    <source>
        <dbReference type="EMBL" id="MDC3981542.1"/>
    </source>
</evidence>
<feature type="domain" description="DUF5010" evidence="1">
    <location>
        <begin position="228"/>
        <end position="458"/>
    </location>
</feature>
<comment type="caution">
    <text evidence="2">The sequence shown here is derived from an EMBL/GenBank/DDBJ whole genome shotgun (WGS) entry which is preliminary data.</text>
</comment>
<dbReference type="RefSeq" id="WP_272420211.1">
    <property type="nucleotide sequence ID" value="NZ_JAGTJJ010000005.1"/>
</dbReference>
<organism evidence="2 3">
    <name type="scientific">Polyangium jinanense</name>
    <dbReference type="NCBI Taxonomy" id="2829994"/>
    <lineage>
        <taxon>Bacteria</taxon>
        <taxon>Pseudomonadati</taxon>
        <taxon>Myxococcota</taxon>
        <taxon>Polyangia</taxon>
        <taxon>Polyangiales</taxon>
        <taxon>Polyangiaceae</taxon>
        <taxon>Polyangium</taxon>
    </lineage>
</organism>